<sequence>MCTTTRRNQTPAKKEVIGILPNQATGGGQPAPLPPNAFLGKPERVPDIVFIRERKEDGFLDSAKDYYTLFGIPVQRVDSVVEIVTALSEATQPYQRIGIVSHAHPRGMIIPFFTGGVRGTNKEIFREFAKSDLAGLKLLSPFETPVNHLFNWESVMGQLTKLIRDTKADVLEPFGLKTSGVFEGDLREYVKFCFDIVYLRDPGRVRRNASSTSGISKTDRQTLEAFVGEILDQTRPLVVKAKNVTDTQVEAVRTLITGITYNRLTSNVNMPDVHPNLGLDTDNMNDFPTLKAAVKAVKDGVFRAQLTAARTHIKTATLIDVRGCRAGEDADYVEAIREFLGSGEQKPTVTAPRWFQAYPKIAFRNPTNQSQVKTTLDHASQWGYTPTQRKAAFTTWAELIRVKPLHLDFWLKLLKGKATALATLAWRSQIPALFIATPGLTALNSQNFNQVIGSLKDFFAVPTAAVPKASVLTALQPITSNLPTWGPKLLTLVAAGASATQRTTLFQQLQQINDALSQSFVPTTSPHAPDPPTVAELQGYQTALLTFLEDTKLTPIKTFLTAAATSLETGDGLHYYMLFAGLPVFVHGTPELTKNGLVVLDRHKGPALQAWYQCLWKDALPASGPYKTATIGTKAHRQVTGLVGEDRASYLSICPIPSYMNCIRKRPLPPDEDENLCG</sequence>
<dbReference type="Proteomes" id="UP001596106">
    <property type="component" value="Unassembled WGS sequence"/>
</dbReference>
<comment type="caution">
    <text evidence="1">The sequence shown here is derived from an EMBL/GenBank/DDBJ whole genome shotgun (WGS) entry which is preliminary data.</text>
</comment>
<dbReference type="EMBL" id="JBHSMA010000011">
    <property type="protein sequence ID" value="MFC5412208.1"/>
    <property type="molecule type" value="Genomic_DNA"/>
</dbReference>
<dbReference type="RefSeq" id="WP_379849491.1">
    <property type="nucleotide sequence ID" value="NZ_JBHSMA010000011.1"/>
</dbReference>
<proteinExistence type="predicted"/>
<keyword evidence="2" id="KW-1185">Reference proteome</keyword>
<organism evidence="1 2">
    <name type="scientific">Larkinella bovis</name>
    <dbReference type="NCBI Taxonomy" id="683041"/>
    <lineage>
        <taxon>Bacteria</taxon>
        <taxon>Pseudomonadati</taxon>
        <taxon>Bacteroidota</taxon>
        <taxon>Cytophagia</taxon>
        <taxon>Cytophagales</taxon>
        <taxon>Spirosomataceae</taxon>
        <taxon>Larkinella</taxon>
    </lineage>
</organism>
<gene>
    <name evidence="1" type="ORF">ACFPMF_22980</name>
</gene>
<evidence type="ECO:0000313" key="1">
    <source>
        <dbReference type="EMBL" id="MFC5412208.1"/>
    </source>
</evidence>
<evidence type="ECO:0000313" key="2">
    <source>
        <dbReference type="Proteomes" id="UP001596106"/>
    </source>
</evidence>
<reference evidence="2" key="1">
    <citation type="journal article" date="2019" name="Int. J. Syst. Evol. Microbiol.">
        <title>The Global Catalogue of Microorganisms (GCM) 10K type strain sequencing project: providing services to taxonomists for standard genome sequencing and annotation.</title>
        <authorList>
            <consortium name="The Broad Institute Genomics Platform"/>
            <consortium name="The Broad Institute Genome Sequencing Center for Infectious Disease"/>
            <person name="Wu L."/>
            <person name="Ma J."/>
        </authorList>
    </citation>
    <scope>NUCLEOTIDE SEQUENCE [LARGE SCALE GENOMIC DNA]</scope>
    <source>
        <strain evidence="2">CCUG 55250</strain>
    </source>
</reference>
<accession>A0ABW0IHJ5</accession>
<name>A0ABW0IHJ5_9BACT</name>
<protein>
    <submittedName>
        <fullName evidence="1">Uncharacterized protein</fullName>
    </submittedName>
</protein>